<name>A0A9W8XPL5_9PLEO</name>
<dbReference type="OrthoDB" id="10251809at2759"/>
<dbReference type="SUPFAM" id="SSF117281">
    <property type="entry name" value="Kelch motif"/>
    <property type="match status" value="1"/>
</dbReference>
<feature type="compositionally biased region" description="Polar residues" evidence="3">
    <location>
        <begin position="523"/>
        <end position="546"/>
    </location>
</feature>
<feature type="compositionally biased region" description="Polar residues" evidence="3">
    <location>
        <begin position="437"/>
        <end position="450"/>
    </location>
</feature>
<evidence type="ECO:0000256" key="4">
    <source>
        <dbReference type="SAM" id="Phobius"/>
    </source>
</evidence>
<sequence>MLCKRLCVIQQNFPATPAPHRCALRLLGQSLKISCKTKLDSPHLPLRSFHSLVSFVMRPYTLVTYIAVAVAQQDPIQDFCRRHQHQTCVIDNRLYIDGGKVFYGGSVENGSIAQQNMHLLWEDTLATDNETEFPPQYKNLTKTSEVPSVSGGVLWPDTTNKMFYLFGGEYNDVASVQPFENLWFFDTIYNTWNRTSPSPSQSGIVWPAFGSGVVTEGGTAYYYGGYLSNKSTPQWSSSNPLMLSSLISFDMDTQIWSNHTYDNTPRAEGTLQYLPASASGMLVYFGGVETDPDGRVRYIYPETNELPHTEAGKGWSSCNVVRGSSQMIIIGGYYGNASYVQCDTPDYRGQHGLLLGQESVEVEPPKTQWWWRLWRDYNKYRVPDKIVSLVGGNTEGHATRTSPVQGWTTPSPLAPYFVYQNWEGPRTATRPIPGTPTPTSSDQPGQTPSRGPNFGAIAGGIVGGLIVLIASISAILLCLRRRRRKEAPHFQAELDTNTAKAELDGLQDSRANYAILEGGTVVPSMTSTPAYSPQISTPHGTNSWSESPRYYQGSPLHQGEEWVQHGLPHQQSYYPRPPDPSQSPKHSFAFSTELPEVRSPVNAEVSDVRSPTNAELPDLKNPLPRRAERGAQAARFEE</sequence>
<evidence type="ECO:0008006" key="7">
    <source>
        <dbReference type="Google" id="ProtNLM"/>
    </source>
</evidence>
<dbReference type="Gene3D" id="2.120.10.80">
    <property type="entry name" value="Kelch-type beta propeller"/>
    <property type="match status" value="1"/>
</dbReference>
<feature type="transmembrane region" description="Helical" evidence="4">
    <location>
        <begin position="454"/>
        <end position="479"/>
    </location>
</feature>
<dbReference type="PANTHER" id="PTHR47435">
    <property type="entry name" value="KELCH REPEAT PROTEIN (AFU_ORTHOLOGUE AFUA_5G12780)"/>
    <property type="match status" value="1"/>
</dbReference>
<feature type="compositionally biased region" description="Basic and acidic residues" evidence="3">
    <location>
        <begin position="625"/>
        <end position="638"/>
    </location>
</feature>
<keyword evidence="2" id="KW-0408">Iron</keyword>
<keyword evidence="4" id="KW-0812">Transmembrane</keyword>
<dbReference type="GO" id="GO:0019760">
    <property type="term" value="P:glucosinolate metabolic process"/>
    <property type="evidence" value="ECO:0007669"/>
    <property type="project" value="UniProtKB-ARBA"/>
</dbReference>
<feature type="region of interest" description="Disordered" evidence="3">
    <location>
        <begin position="522"/>
        <end position="551"/>
    </location>
</feature>
<reference evidence="5" key="1">
    <citation type="submission" date="2022-10" db="EMBL/GenBank/DDBJ databases">
        <title>Tapping the CABI collections for fungal endophytes: first genome assemblies for Collariella, Neodidymelliopsis, Ascochyta clinopodiicola, Didymella pomorum, Didymosphaeria variabile, Neocosmospora piperis and Neocucurbitaria cava.</title>
        <authorList>
            <person name="Hill R."/>
        </authorList>
    </citation>
    <scope>NUCLEOTIDE SEQUENCE</scope>
    <source>
        <strain evidence="5">IMI 356815</strain>
    </source>
</reference>
<organism evidence="5 6">
    <name type="scientific">Didymosphaeria variabile</name>
    <dbReference type="NCBI Taxonomy" id="1932322"/>
    <lineage>
        <taxon>Eukaryota</taxon>
        <taxon>Fungi</taxon>
        <taxon>Dikarya</taxon>
        <taxon>Ascomycota</taxon>
        <taxon>Pezizomycotina</taxon>
        <taxon>Dothideomycetes</taxon>
        <taxon>Pleosporomycetidae</taxon>
        <taxon>Pleosporales</taxon>
        <taxon>Massarineae</taxon>
        <taxon>Didymosphaeriaceae</taxon>
        <taxon>Didymosphaeria</taxon>
    </lineage>
</organism>
<proteinExistence type="predicted"/>
<evidence type="ECO:0000313" key="6">
    <source>
        <dbReference type="Proteomes" id="UP001140513"/>
    </source>
</evidence>
<keyword evidence="1" id="KW-0677">Repeat</keyword>
<comment type="caution">
    <text evidence="5">The sequence shown here is derived from an EMBL/GenBank/DDBJ whole genome shotgun (WGS) entry which is preliminary data.</text>
</comment>
<dbReference type="EMBL" id="JAPEUX010000004">
    <property type="protein sequence ID" value="KAJ4354603.1"/>
    <property type="molecule type" value="Genomic_DNA"/>
</dbReference>
<dbReference type="RefSeq" id="XP_056072377.1">
    <property type="nucleotide sequence ID" value="XM_056215110.1"/>
</dbReference>
<keyword evidence="4" id="KW-0472">Membrane</keyword>
<dbReference type="PANTHER" id="PTHR47435:SF4">
    <property type="entry name" value="KELCH REPEAT PROTEIN (AFU_ORTHOLOGUE AFUA_5G12780)"/>
    <property type="match status" value="1"/>
</dbReference>
<dbReference type="Proteomes" id="UP001140513">
    <property type="component" value="Unassembled WGS sequence"/>
</dbReference>
<keyword evidence="4" id="KW-1133">Transmembrane helix</keyword>
<dbReference type="AlphaFoldDB" id="A0A9W8XPL5"/>
<dbReference type="InterPro" id="IPR015915">
    <property type="entry name" value="Kelch-typ_b-propeller"/>
</dbReference>
<accession>A0A9W8XPL5</accession>
<feature type="region of interest" description="Disordered" evidence="3">
    <location>
        <begin position="427"/>
        <end position="452"/>
    </location>
</feature>
<keyword evidence="6" id="KW-1185">Reference proteome</keyword>
<evidence type="ECO:0000256" key="3">
    <source>
        <dbReference type="SAM" id="MobiDB-lite"/>
    </source>
</evidence>
<evidence type="ECO:0000256" key="2">
    <source>
        <dbReference type="ARBA" id="ARBA00023004"/>
    </source>
</evidence>
<feature type="region of interest" description="Disordered" evidence="3">
    <location>
        <begin position="595"/>
        <end position="638"/>
    </location>
</feature>
<gene>
    <name evidence="5" type="ORF">N0V89_006340</name>
</gene>
<evidence type="ECO:0000313" key="5">
    <source>
        <dbReference type="EMBL" id="KAJ4354603.1"/>
    </source>
</evidence>
<protein>
    <recommendedName>
        <fullName evidence="7">Galactose oxidase</fullName>
    </recommendedName>
</protein>
<evidence type="ECO:0000256" key="1">
    <source>
        <dbReference type="ARBA" id="ARBA00022737"/>
    </source>
</evidence>
<dbReference type="GeneID" id="80909870"/>